<reference evidence="2" key="2">
    <citation type="submission" date="2023-01" db="EMBL/GenBank/DDBJ databases">
        <authorList>
            <person name="Sun Q."/>
            <person name="Evtushenko L."/>
        </authorList>
    </citation>
    <scope>NUCLEOTIDE SEQUENCE</scope>
    <source>
        <strain evidence="2">VKM Ac-1321</strain>
    </source>
</reference>
<evidence type="ECO:0000313" key="3">
    <source>
        <dbReference type="Proteomes" id="UP001143480"/>
    </source>
</evidence>
<evidence type="ECO:0000313" key="2">
    <source>
        <dbReference type="EMBL" id="GLL01066.1"/>
    </source>
</evidence>
<proteinExistence type="predicted"/>
<dbReference type="EMBL" id="BSFP01000013">
    <property type="protein sequence ID" value="GLL01066.1"/>
    <property type="molecule type" value="Genomic_DNA"/>
</dbReference>
<name>A0A9W6KFD4_9ACTN</name>
<organism evidence="2 3">
    <name type="scientific">Dactylosporangium matsuzakiense</name>
    <dbReference type="NCBI Taxonomy" id="53360"/>
    <lineage>
        <taxon>Bacteria</taxon>
        <taxon>Bacillati</taxon>
        <taxon>Actinomycetota</taxon>
        <taxon>Actinomycetes</taxon>
        <taxon>Micromonosporales</taxon>
        <taxon>Micromonosporaceae</taxon>
        <taxon>Dactylosporangium</taxon>
    </lineage>
</organism>
<sequence>MTARGRVPVAWPADPRAAPECALSDGATPAARHRSPPGADRTGVDLGAALTGATG</sequence>
<dbReference type="Proteomes" id="UP001143480">
    <property type="component" value="Unassembled WGS sequence"/>
</dbReference>
<comment type="caution">
    <text evidence="2">The sequence shown here is derived from an EMBL/GenBank/DDBJ whole genome shotgun (WGS) entry which is preliminary data.</text>
</comment>
<evidence type="ECO:0000256" key="1">
    <source>
        <dbReference type="SAM" id="MobiDB-lite"/>
    </source>
</evidence>
<dbReference type="AlphaFoldDB" id="A0A9W6KFD4"/>
<feature type="region of interest" description="Disordered" evidence="1">
    <location>
        <begin position="16"/>
        <end position="55"/>
    </location>
</feature>
<accession>A0A9W6KFD4</accession>
<protein>
    <submittedName>
        <fullName evidence="2">Uncharacterized protein</fullName>
    </submittedName>
</protein>
<dbReference type="RefSeq" id="WP_261965519.1">
    <property type="nucleotide sequence ID" value="NZ_BAAAXA010000001.1"/>
</dbReference>
<keyword evidence="3" id="KW-1185">Reference proteome</keyword>
<gene>
    <name evidence="2" type="ORF">GCM10017581_028070</name>
</gene>
<reference evidence="2" key="1">
    <citation type="journal article" date="2014" name="Int. J. Syst. Evol. Microbiol.">
        <title>Complete genome sequence of Corynebacterium casei LMG S-19264T (=DSM 44701T), isolated from a smear-ripened cheese.</title>
        <authorList>
            <consortium name="US DOE Joint Genome Institute (JGI-PGF)"/>
            <person name="Walter F."/>
            <person name="Albersmeier A."/>
            <person name="Kalinowski J."/>
            <person name="Ruckert C."/>
        </authorList>
    </citation>
    <scope>NUCLEOTIDE SEQUENCE</scope>
    <source>
        <strain evidence="2">VKM Ac-1321</strain>
    </source>
</reference>